<evidence type="ECO:0000256" key="1">
    <source>
        <dbReference type="SAM" id="MobiDB-lite"/>
    </source>
</evidence>
<evidence type="ECO:0000313" key="2">
    <source>
        <dbReference type="EMBL" id="KKM18663.1"/>
    </source>
</evidence>
<protein>
    <submittedName>
        <fullName evidence="2">Uncharacterized protein</fullName>
    </submittedName>
</protein>
<organism evidence="2">
    <name type="scientific">marine sediment metagenome</name>
    <dbReference type="NCBI Taxonomy" id="412755"/>
    <lineage>
        <taxon>unclassified sequences</taxon>
        <taxon>metagenomes</taxon>
        <taxon>ecological metagenomes</taxon>
    </lineage>
</organism>
<name>A0A0F9K9A0_9ZZZZ</name>
<feature type="region of interest" description="Disordered" evidence="1">
    <location>
        <begin position="98"/>
        <end position="131"/>
    </location>
</feature>
<comment type="caution">
    <text evidence="2">The sequence shown here is derived from an EMBL/GenBank/DDBJ whole genome shotgun (WGS) entry which is preliminary data.</text>
</comment>
<sequence length="131" mass="14846">MMLKTKRAKEEYIANAKYVKIVMHGCSVCRTGKAPEGFVSYWEEHPYEPRRFVFRYTDPRASDVPVSKLALDKTTTQDKIDEALARCVILCRTCAKPESQKPRILSKPPSQERNDLQCQTVSTSTTSPSSS</sequence>
<accession>A0A0F9K9A0</accession>
<dbReference type="AlphaFoldDB" id="A0A0F9K9A0"/>
<dbReference type="EMBL" id="LAZR01014173">
    <property type="protein sequence ID" value="KKM18663.1"/>
    <property type="molecule type" value="Genomic_DNA"/>
</dbReference>
<proteinExistence type="predicted"/>
<feature type="compositionally biased region" description="Low complexity" evidence="1">
    <location>
        <begin position="120"/>
        <end position="131"/>
    </location>
</feature>
<gene>
    <name evidence="2" type="ORF">LCGC14_1663460</name>
</gene>
<reference evidence="2" key="1">
    <citation type="journal article" date="2015" name="Nature">
        <title>Complex archaea that bridge the gap between prokaryotes and eukaryotes.</title>
        <authorList>
            <person name="Spang A."/>
            <person name="Saw J.H."/>
            <person name="Jorgensen S.L."/>
            <person name="Zaremba-Niedzwiedzka K."/>
            <person name="Martijn J."/>
            <person name="Lind A.E."/>
            <person name="van Eijk R."/>
            <person name="Schleper C."/>
            <person name="Guy L."/>
            <person name="Ettema T.J."/>
        </authorList>
    </citation>
    <scope>NUCLEOTIDE SEQUENCE</scope>
</reference>